<keyword evidence="2" id="KW-1185">Reference proteome</keyword>
<protein>
    <recommendedName>
        <fullName evidence="3">RGS domain-containing protein</fullName>
    </recommendedName>
</protein>
<dbReference type="Proteomes" id="UP000027135">
    <property type="component" value="Unassembled WGS sequence"/>
</dbReference>
<dbReference type="EMBL" id="KK852498">
    <property type="protein sequence ID" value="KDR22571.1"/>
    <property type="molecule type" value="Genomic_DNA"/>
</dbReference>
<gene>
    <name evidence="1" type="ORF">L798_12699</name>
</gene>
<proteinExistence type="predicted"/>
<dbReference type="InterPro" id="IPR036305">
    <property type="entry name" value="RGS_sf"/>
</dbReference>
<dbReference type="InterPro" id="IPR044926">
    <property type="entry name" value="RGS_subdomain_2"/>
</dbReference>
<dbReference type="InParanoid" id="A0A067RFC7"/>
<dbReference type="OrthoDB" id="8186109at2759"/>
<organism evidence="1 2">
    <name type="scientific">Zootermopsis nevadensis</name>
    <name type="common">Dampwood termite</name>
    <dbReference type="NCBI Taxonomy" id="136037"/>
    <lineage>
        <taxon>Eukaryota</taxon>
        <taxon>Metazoa</taxon>
        <taxon>Ecdysozoa</taxon>
        <taxon>Arthropoda</taxon>
        <taxon>Hexapoda</taxon>
        <taxon>Insecta</taxon>
        <taxon>Pterygota</taxon>
        <taxon>Neoptera</taxon>
        <taxon>Polyneoptera</taxon>
        <taxon>Dictyoptera</taxon>
        <taxon>Blattodea</taxon>
        <taxon>Blattoidea</taxon>
        <taxon>Termitoidae</taxon>
        <taxon>Termopsidae</taxon>
        <taxon>Zootermopsis</taxon>
    </lineage>
</organism>
<dbReference type="SUPFAM" id="SSF48097">
    <property type="entry name" value="Regulator of G-protein signaling, RGS"/>
    <property type="match status" value="1"/>
</dbReference>
<reference evidence="1 2" key="1">
    <citation type="journal article" date="2014" name="Nat. Commun.">
        <title>Molecular traces of alternative social organization in a termite genome.</title>
        <authorList>
            <person name="Terrapon N."/>
            <person name="Li C."/>
            <person name="Robertson H.M."/>
            <person name="Ji L."/>
            <person name="Meng X."/>
            <person name="Booth W."/>
            <person name="Chen Z."/>
            <person name="Childers C.P."/>
            <person name="Glastad K.M."/>
            <person name="Gokhale K."/>
            <person name="Gowin J."/>
            <person name="Gronenberg W."/>
            <person name="Hermansen R.A."/>
            <person name="Hu H."/>
            <person name="Hunt B.G."/>
            <person name="Huylmans A.K."/>
            <person name="Khalil S.M."/>
            <person name="Mitchell R.D."/>
            <person name="Munoz-Torres M.C."/>
            <person name="Mustard J.A."/>
            <person name="Pan H."/>
            <person name="Reese J.T."/>
            <person name="Scharf M.E."/>
            <person name="Sun F."/>
            <person name="Vogel H."/>
            <person name="Xiao J."/>
            <person name="Yang W."/>
            <person name="Yang Z."/>
            <person name="Yang Z."/>
            <person name="Zhou J."/>
            <person name="Zhu J."/>
            <person name="Brent C.S."/>
            <person name="Elsik C.G."/>
            <person name="Goodisman M.A."/>
            <person name="Liberles D.A."/>
            <person name="Roe R.M."/>
            <person name="Vargo E.L."/>
            <person name="Vilcinskas A."/>
            <person name="Wang J."/>
            <person name="Bornberg-Bauer E."/>
            <person name="Korb J."/>
            <person name="Zhang G."/>
            <person name="Liebig J."/>
        </authorList>
    </citation>
    <scope>NUCLEOTIDE SEQUENCE [LARGE SCALE GENOMIC DNA]</scope>
    <source>
        <tissue evidence="1">Whole organism</tissue>
    </source>
</reference>
<dbReference type="OMA" id="ESEDNHT"/>
<evidence type="ECO:0000313" key="2">
    <source>
        <dbReference type="Proteomes" id="UP000027135"/>
    </source>
</evidence>
<dbReference type="Gene3D" id="1.10.167.10">
    <property type="entry name" value="Regulator of G-protein Signalling 4, domain 2"/>
    <property type="match status" value="1"/>
</dbReference>
<dbReference type="AlphaFoldDB" id="A0A067RFC7"/>
<accession>A0A067RFC7</accession>
<evidence type="ECO:0000313" key="1">
    <source>
        <dbReference type="EMBL" id="KDR22571.1"/>
    </source>
</evidence>
<sequence length="178" mass="20356">MAGCLSCGGGGNISPESVRRWTEKLSNVLLSSIARQKLHDYLESRDLEQGQRLLEFWEKCNTFLIQAEKSKHLNLEWSRDTPEKRARSPTGLGSIQRHCKTTLKQEAQFILKFADSDINFDQAQMQALYTAIESEDNHTIMRAISEAKQKSAEMLEEEGYHEFCRYLLKGQGLLKEGD</sequence>
<name>A0A067RFC7_ZOONE</name>
<evidence type="ECO:0008006" key="3">
    <source>
        <dbReference type="Google" id="ProtNLM"/>
    </source>
</evidence>